<comment type="cofactor">
    <cofactor evidence="1">
        <name>heme c</name>
        <dbReference type="ChEBI" id="CHEBI:61717"/>
    </cofactor>
</comment>
<proteinExistence type="predicted"/>
<dbReference type="GO" id="GO:0009055">
    <property type="term" value="F:electron transfer activity"/>
    <property type="evidence" value="ECO:0007669"/>
    <property type="project" value="InterPro"/>
</dbReference>
<dbReference type="Proteomes" id="UP000321635">
    <property type="component" value="Unassembled WGS sequence"/>
</dbReference>
<feature type="chain" id="PRO_5021940868" evidence="9">
    <location>
        <begin position="21"/>
        <end position="138"/>
    </location>
</feature>
<keyword evidence="7 8" id="KW-0408">Iron</keyword>
<keyword evidence="4" id="KW-0679">Respiratory chain</keyword>
<comment type="caution">
    <text evidence="11">The sequence shown here is derived from an EMBL/GenBank/DDBJ whole genome shotgun (WGS) entry which is preliminary data.</text>
</comment>
<dbReference type="Gene3D" id="1.10.760.10">
    <property type="entry name" value="Cytochrome c-like domain"/>
    <property type="match status" value="1"/>
</dbReference>
<keyword evidence="9" id="KW-0732">Signal</keyword>
<evidence type="ECO:0000313" key="11">
    <source>
        <dbReference type="EMBL" id="GEN58515.1"/>
    </source>
</evidence>
<evidence type="ECO:0000256" key="5">
    <source>
        <dbReference type="ARBA" id="ARBA00022723"/>
    </source>
</evidence>
<dbReference type="RefSeq" id="WP_026396649.1">
    <property type="nucleotide sequence ID" value="NZ_AUBI01000001.1"/>
</dbReference>
<keyword evidence="5 8" id="KW-0479">Metal-binding</keyword>
<keyword evidence="3 8" id="KW-0349">Heme</keyword>
<dbReference type="OrthoDB" id="5523448at2"/>
<dbReference type="GO" id="GO:0005506">
    <property type="term" value="F:iron ion binding"/>
    <property type="evidence" value="ECO:0007669"/>
    <property type="project" value="InterPro"/>
</dbReference>
<keyword evidence="6" id="KW-0249">Electron transport</keyword>
<dbReference type="AlphaFoldDB" id="A0A511X6G5"/>
<dbReference type="GO" id="GO:0020037">
    <property type="term" value="F:heme binding"/>
    <property type="evidence" value="ECO:0007669"/>
    <property type="project" value="InterPro"/>
</dbReference>
<accession>A0A511X6G5</accession>
<feature type="domain" description="Cytochrome c" evidence="10">
    <location>
        <begin position="31"/>
        <end position="110"/>
    </location>
</feature>
<feature type="signal peptide" evidence="9">
    <location>
        <begin position="1"/>
        <end position="20"/>
    </location>
</feature>
<dbReference type="SUPFAM" id="SSF46626">
    <property type="entry name" value="Cytochrome c"/>
    <property type="match status" value="1"/>
</dbReference>
<sequence length="138" mass="14864">MQKFALMMIALACLPNAARADSADAITKNKLTTTDGRVLYQTLCQGCHMADARGAEGVAHFPSLSENPKLASGSYPAYVVANGFGGMPWFADKLSDNQIAAIVNYVRTHFGNHYTDVLKPSDVAKVRPSAESIKPIFD</sequence>
<evidence type="ECO:0000259" key="10">
    <source>
        <dbReference type="PROSITE" id="PS51007"/>
    </source>
</evidence>
<evidence type="ECO:0000256" key="1">
    <source>
        <dbReference type="ARBA" id="ARBA00001926"/>
    </source>
</evidence>
<dbReference type="PANTHER" id="PTHR35008">
    <property type="entry name" value="BLL4482 PROTEIN-RELATED"/>
    <property type="match status" value="1"/>
</dbReference>
<dbReference type="InterPro" id="IPR009056">
    <property type="entry name" value="Cyt_c-like_dom"/>
</dbReference>
<evidence type="ECO:0000256" key="7">
    <source>
        <dbReference type="ARBA" id="ARBA00023004"/>
    </source>
</evidence>
<dbReference type="EMBL" id="BJYF01000001">
    <property type="protein sequence ID" value="GEN58515.1"/>
    <property type="molecule type" value="Genomic_DNA"/>
</dbReference>
<evidence type="ECO:0000256" key="2">
    <source>
        <dbReference type="ARBA" id="ARBA00022448"/>
    </source>
</evidence>
<dbReference type="Pfam" id="PF13442">
    <property type="entry name" value="Cytochrome_CBB3"/>
    <property type="match status" value="1"/>
</dbReference>
<gene>
    <name evidence="11" type="ORF">ANI02nite_03990</name>
</gene>
<dbReference type="PROSITE" id="PS51007">
    <property type="entry name" value="CYTC"/>
    <property type="match status" value="1"/>
</dbReference>
<dbReference type="PANTHER" id="PTHR35008:SF9">
    <property type="entry name" value="CYTOCHROME C DOMAIN-CONTAINING PROTEIN"/>
    <property type="match status" value="1"/>
</dbReference>
<evidence type="ECO:0000256" key="8">
    <source>
        <dbReference type="PROSITE-ProRule" id="PRU00433"/>
    </source>
</evidence>
<dbReference type="STRING" id="1120919.GCA_000429165_00408"/>
<dbReference type="InterPro" id="IPR051459">
    <property type="entry name" value="Cytochrome_c-type_DH"/>
</dbReference>
<organism evidence="11 12">
    <name type="scientific">Acetobacter nitrogenifigens DSM 23921 = NBRC 105050</name>
    <dbReference type="NCBI Taxonomy" id="1120919"/>
    <lineage>
        <taxon>Bacteria</taxon>
        <taxon>Pseudomonadati</taxon>
        <taxon>Pseudomonadota</taxon>
        <taxon>Alphaproteobacteria</taxon>
        <taxon>Acetobacterales</taxon>
        <taxon>Acetobacteraceae</taxon>
        <taxon>Acetobacter</taxon>
    </lineage>
</organism>
<dbReference type="InterPro" id="IPR036909">
    <property type="entry name" value="Cyt_c-like_dom_sf"/>
</dbReference>
<evidence type="ECO:0000256" key="4">
    <source>
        <dbReference type="ARBA" id="ARBA00022660"/>
    </source>
</evidence>
<name>A0A511X6G5_9PROT</name>
<evidence type="ECO:0000256" key="9">
    <source>
        <dbReference type="SAM" id="SignalP"/>
    </source>
</evidence>
<dbReference type="InterPro" id="IPR008168">
    <property type="entry name" value="Cyt_C_IC"/>
</dbReference>
<evidence type="ECO:0000313" key="12">
    <source>
        <dbReference type="Proteomes" id="UP000321635"/>
    </source>
</evidence>
<keyword evidence="12" id="KW-1185">Reference proteome</keyword>
<protein>
    <submittedName>
        <fullName evidence="11">Cytochrome c</fullName>
    </submittedName>
</protein>
<evidence type="ECO:0000256" key="6">
    <source>
        <dbReference type="ARBA" id="ARBA00022982"/>
    </source>
</evidence>
<dbReference type="PRINTS" id="PR00605">
    <property type="entry name" value="CYTCHROMECIC"/>
</dbReference>
<evidence type="ECO:0000256" key="3">
    <source>
        <dbReference type="ARBA" id="ARBA00022617"/>
    </source>
</evidence>
<keyword evidence="2" id="KW-0813">Transport</keyword>
<reference evidence="11 12" key="1">
    <citation type="submission" date="2019-07" db="EMBL/GenBank/DDBJ databases">
        <title>Whole genome shotgun sequence of Acetobacter nitrogenifigens NBRC 105050.</title>
        <authorList>
            <person name="Hosoyama A."/>
            <person name="Uohara A."/>
            <person name="Ohji S."/>
            <person name="Ichikawa N."/>
        </authorList>
    </citation>
    <scope>NUCLEOTIDE SEQUENCE [LARGE SCALE GENOMIC DNA]</scope>
    <source>
        <strain evidence="11 12">NBRC 105050</strain>
    </source>
</reference>